<accession>A0A382UT53</accession>
<sequence>MNFKKLLKVINACVYISVWSSFLLNPLHAHHLGAVVATMTGPPLVTGFMNEHNTLTIVITMNNADYNGGEAQAFVAYAEKGDTPNIVASTTVLGNDVNIQSQTATLTIYNSNIENANSETYDHEQSFDIKIRVDASGEVDEWFHIDNWVNVGNTDFLTYDADDPRVHAIGSAAGVPSGGFLSYEYFNSLALTFTMSQAWLNPSVYTDYRSKITFTGISGTDNGGVHQYYLPAKSLNATDIISSIKDNSAYPGSASP</sequence>
<dbReference type="AlphaFoldDB" id="A0A382UT53"/>
<organism evidence="1">
    <name type="scientific">marine metagenome</name>
    <dbReference type="NCBI Taxonomy" id="408172"/>
    <lineage>
        <taxon>unclassified sequences</taxon>
        <taxon>metagenomes</taxon>
        <taxon>ecological metagenomes</taxon>
    </lineage>
</organism>
<gene>
    <name evidence="1" type="ORF">METZ01_LOCUS389829</name>
</gene>
<feature type="non-terminal residue" evidence="1">
    <location>
        <position position="256"/>
    </location>
</feature>
<proteinExistence type="predicted"/>
<protein>
    <submittedName>
        <fullName evidence="1">Uncharacterized protein</fullName>
    </submittedName>
</protein>
<name>A0A382UT53_9ZZZZ</name>
<dbReference type="EMBL" id="UINC01146316">
    <property type="protein sequence ID" value="SVD36975.1"/>
    <property type="molecule type" value="Genomic_DNA"/>
</dbReference>
<reference evidence="1" key="1">
    <citation type="submission" date="2018-05" db="EMBL/GenBank/DDBJ databases">
        <authorList>
            <person name="Lanie J.A."/>
            <person name="Ng W.-L."/>
            <person name="Kazmierczak K.M."/>
            <person name="Andrzejewski T.M."/>
            <person name="Davidsen T.M."/>
            <person name="Wayne K.J."/>
            <person name="Tettelin H."/>
            <person name="Glass J.I."/>
            <person name="Rusch D."/>
            <person name="Podicherti R."/>
            <person name="Tsui H.-C.T."/>
            <person name="Winkler M.E."/>
        </authorList>
    </citation>
    <scope>NUCLEOTIDE SEQUENCE</scope>
</reference>
<evidence type="ECO:0000313" key="1">
    <source>
        <dbReference type="EMBL" id="SVD36975.1"/>
    </source>
</evidence>